<keyword evidence="3" id="KW-0677">Repeat</keyword>
<feature type="domain" description="Disease resistance protein winged helix" evidence="11">
    <location>
        <begin position="874"/>
        <end position="927"/>
    </location>
</feature>
<dbReference type="InterPro" id="IPR041118">
    <property type="entry name" value="Rx_N"/>
</dbReference>
<gene>
    <name evidence="13" type="ORF">OsI_23469</name>
</gene>
<evidence type="ECO:0000313" key="14">
    <source>
        <dbReference type="Proteomes" id="UP000007015"/>
    </source>
</evidence>
<dbReference type="InterPro" id="IPR058922">
    <property type="entry name" value="WHD_DRP"/>
</dbReference>
<dbReference type="Pfam" id="PF23559">
    <property type="entry name" value="WHD_DRP"/>
    <property type="match status" value="1"/>
</dbReference>
<dbReference type="CDD" id="cd14798">
    <property type="entry name" value="RX-CC_like"/>
    <property type="match status" value="1"/>
</dbReference>
<evidence type="ECO:0000256" key="6">
    <source>
        <dbReference type="ARBA" id="ARBA00023054"/>
    </source>
</evidence>
<evidence type="ECO:0000313" key="13">
    <source>
        <dbReference type="EMBL" id="EAZ01436.1"/>
    </source>
</evidence>
<dbReference type="SUPFAM" id="SSF52540">
    <property type="entry name" value="P-loop containing nucleoside triphosphate hydrolases"/>
    <property type="match status" value="2"/>
</dbReference>
<dbReference type="PANTHER" id="PTHR23155">
    <property type="entry name" value="DISEASE RESISTANCE PROTEIN RP"/>
    <property type="match status" value="1"/>
</dbReference>
<sequence length="1400" mass="159785">MAELAIGISRTALEELVNKLKSVIKEEEEQWQTMHRDVVFIRDEFEMMQSFLNSADGEVVKSSMARTWVRQVRNLSYDLEDCIEFILHLDTNKRSWWLRLLQSWSCGKGGVSLPVDEAVTEMKKLKARVEDVSQRNTRYRFTNDLTQHQQQLVSSGSATGGGAPGFDILAEARDTAARRKGVVDLIKLITEKSNDLRVISLWGTGDDLGTMSIVRNMYDDSRIHDNFRCRAWVKVAHPINPHELVRSLVVQFYANSCQQQLPAATDALSWFSLKYKKQRDALSSSETSTGELVKEFLRHVDTHRYLIILEDLSTMVQWDAIWPYLRGGKNGSRVLVSTRHHEIASLCTGKPHRVLELQRISIHQSICIFFKEFDRQTTVNMPQPYNLRGFCRCLLVSGLDSGLSLIQRREDPIQQCREILHRDRCLVIIDEVHSKEDWDSITDANLITATSKSCIVVITTQESVAVHCAGANGLVCSITCLQATAASDLFQQAFQEAFTNNRNMFEVQEFQRNGDSYEETFRYIFEGDEQEEQAFQNDGNLFKEQSVQNNGNSMEVQICENNGNSCEEQIFQNNRNYFQGEASQNDGNSIKEQSGYVNSCEEKTFQSNRNYFQGQAFQNDGNSFKEQSVQNNGNSIEEQICENNGNSCEVQIFQNNKDYFQGQASQNTEKSFIEQAFQNNGNSFEQTFQWFSETNKQEEHEFENNGSPFEEYVFPNMSSWFQKHVSLNCENLYEEKSFQNSENPFEELVLLNKKDLLEELESQNNNNLSEEKTLQNIKHSMSRDDPNVKAILSRSGGLPQVIVALARYWANQYMSNIEDKREREWQCQYLIANFMQELQTSQEFYCLRGLFAWMHSYFCSCPPSLMRSMLYLLIFPQGKTFRRRRLVRRWIAEGYASGSESNSLEEMGELFHKLSSQSVIRQATMDGCYEFNGFFHEYMISRPVEERILLPLEVSVLEGYCWRLTTKGDIGQHLAIWNSWDRNKTLFDSLDLLRLRSLTVFGPWESFFISNKMGVLRVLDLEDACDVTDVDVENIGKVLHRLKFLSLRGHKITYLPDSFGGLRHLQTLDIRCTSIINLPTSITKLKKLQYVRAGNPVPVPLDDDTSTDGILRLRPPPPEAASATASPLLSEPSTSMSRPHAATAVSRLFELPETLTRRHRSQQPAVAGTCNGGIVVPRGIRKMTTLHTLGVIDVSVAKKGRAILEELKNLTQLRKLGVSGISRRNCREFCSAISGHAHLESLSVHLNKENNRGCLDAISKPPENLKSLKLYGYADDKLPEWITLLRKLSKLNLQMAMLPSGDGLQFHSGFDSLVILKISCSPSLQAVTFHSGVMPSLECLKLRCCNVSSLRLSGLEALTGLKEVWFGGSYREAFKRELKRQIGQLPREMKPVLKEEQRLP</sequence>
<comment type="similarity">
    <text evidence="1">Belongs to the disease resistance NB-LRR family.</text>
</comment>
<keyword evidence="4" id="KW-0547">Nucleotide-binding</keyword>
<dbReference type="Pfam" id="PF00931">
    <property type="entry name" value="NB-ARC"/>
    <property type="match status" value="2"/>
</dbReference>
<dbReference type="InterPro" id="IPR038005">
    <property type="entry name" value="RX-like_CC"/>
</dbReference>
<reference evidence="13 14" key="1">
    <citation type="journal article" date="2005" name="PLoS Biol.">
        <title>The genomes of Oryza sativa: a history of duplications.</title>
        <authorList>
            <person name="Yu J."/>
            <person name="Wang J."/>
            <person name="Lin W."/>
            <person name="Li S."/>
            <person name="Li H."/>
            <person name="Zhou J."/>
            <person name="Ni P."/>
            <person name="Dong W."/>
            <person name="Hu S."/>
            <person name="Zeng C."/>
            <person name="Zhang J."/>
            <person name="Zhang Y."/>
            <person name="Li R."/>
            <person name="Xu Z."/>
            <person name="Li S."/>
            <person name="Li X."/>
            <person name="Zheng H."/>
            <person name="Cong L."/>
            <person name="Lin L."/>
            <person name="Yin J."/>
            <person name="Geng J."/>
            <person name="Li G."/>
            <person name="Shi J."/>
            <person name="Liu J."/>
            <person name="Lv H."/>
            <person name="Li J."/>
            <person name="Wang J."/>
            <person name="Deng Y."/>
            <person name="Ran L."/>
            <person name="Shi X."/>
            <person name="Wang X."/>
            <person name="Wu Q."/>
            <person name="Li C."/>
            <person name="Ren X."/>
            <person name="Wang J."/>
            <person name="Wang X."/>
            <person name="Li D."/>
            <person name="Liu D."/>
            <person name="Zhang X."/>
            <person name="Ji Z."/>
            <person name="Zhao W."/>
            <person name="Sun Y."/>
            <person name="Zhang Z."/>
            <person name="Bao J."/>
            <person name="Han Y."/>
            <person name="Dong L."/>
            <person name="Ji J."/>
            <person name="Chen P."/>
            <person name="Wu S."/>
            <person name="Liu J."/>
            <person name="Xiao Y."/>
            <person name="Bu D."/>
            <person name="Tan J."/>
            <person name="Yang L."/>
            <person name="Ye C."/>
            <person name="Zhang J."/>
            <person name="Xu J."/>
            <person name="Zhou Y."/>
            <person name="Yu Y."/>
            <person name="Zhang B."/>
            <person name="Zhuang S."/>
            <person name="Wei H."/>
            <person name="Liu B."/>
            <person name="Lei M."/>
            <person name="Yu H."/>
            <person name="Li Y."/>
            <person name="Xu H."/>
            <person name="Wei S."/>
            <person name="He X."/>
            <person name="Fang L."/>
            <person name="Zhang Z."/>
            <person name="Zhang Y."/>
            <person name="Huang X."/>
            <person name="Su Z."/>
            <person name="Tong W."/>
            <person name="Li J."/>
            <person name="Tong Z."/>
            <person name="Li S."/>
            <person name="Ye J."/>
            <person name="Wang L."/>
            <person name="Fang L."/>
            <person name="Lei T."/>
            <person name="Chen C."/>
            <person name="Chen H."/>
            <person name="Xu Z."/>
            <person name="Li H."/>
            <person name="Huang H."/>
            <person name="Zhang F."/>
            <person name="Xu H."/>
            <person name="Li N."/>
            <person name="Zhao C."/>
            <person name="Li S."/>
            <person name="Dong L."/>
            <person name="Huang Y."/>
            <person name="Li L."/>
            <person name="Xi Y."/>
            <person name="Qi Q."/>
            <person name="Li W."/>
            <person name="Zhang B."/>
            <person name="Hu W."/>
            <person name="Zhang Y."/>
            <person name="Tian X."/>
            <person name="Jiao Y."/>
            <person name="Liang X."/>
            <person name="Jin J."/>
            <person name="Gao L."/>
            <person name="Zheng W."/>
            <person name="Hao B."/>
            <person name="Liu S."/>
            <person name="Wang W."/>
            <person name="Yuan L."/>
            <person name="Cao M."/>
            <person name="McDermott J."/>
            <person name="Samudrala R."/>
            <person name="Wang J."/>
            <person name="Wong G.K."/>
            <person name="Yang H."/>
        </authorList>
    </citation>
    <scope>NUCLEOTIDE SEQUENCE [LARGE SCALE GENOMIC DNA]</scope>
    <source>
        <strain evidence="14">cv. 93-11</strain>
    </source>
</reference>
<evidence type="ECO:0000256" key="4">
    <source>
        <dbReference type="ARBA" id="ARBA00022741"/>
    </source>
</evidence>
<feature type="region of interest" description="Disordered" evidence="8">
    <location>
        <begin position="1114"/>
        <end position="1137"/>
    </location>
</feature>
<dbReference type="HOGENOM" id="CLU_000837_14_1_1"/>
<dbReference type="STRING" id="39946.A2YEC5"/>
<evidence type="ECO:0000259" key="9">
    <source>
        <dbReference type="Pfam" id="PF00931"/>
    </source>
</evidence>
<dbReference type="Pfam" id="PF18052">
    <property type="entry name" value="Rx_N"/>
    <property type="match status" value="1"/>
</dbReference>
<dbReference type="Gramene" id="BGIOSGA020987-TA">
    <property type="protein sequence ID" value="BGIOSGA020987-PA"/>
    <property type="gene ID" value="BGIOSGA020987"/>
</dbReference>
<proteinExistence type="inferred from homology"/>
<keyword evidence="14" id="KW-1185">Reference proteome</keyword>
<evidence type="ECO:0000256" key="1">
    <source>
        <dbReference type="ARBA" id="ARBA00008894"/>
    </source>
</evidence>
<dbReference type="InterPro" id="IPR032675">
    <property type="entry name" value="LRR_dom_sf"/>
</dbReference>
<keyword evidence="5" id="KW-0611">Plant defense</keyword>
<keyword evidence="2" id="KW-0433">Leucine-rich repeat</keyword>
<evidence type="ECO:0000259" key="10">
    <source>
        <dbReference type="Pfam" id="PF18052"/>
    </source>
</evidence>
<feature type="domain" description="NB-ARC" evidence="9">
    <location>
        <begin position="189"/>
        <end position="369"/>
    </location>
</feature>
<evidence type="ECO:0000256" key="7">
    <source>
        <dbReference type="SAM" id="Coils"/>
    </source>
</evidence>
<dbReference type="GO" id="GO:0098542">
    <property type="term" value="P:defense response to other organism"/>
    <property type="evidence" value="ECO:0007669"/>
    <property type="project" value="TreeGrafter"/>
</dbReference>
<evidence type="ECO:0000256" key="2">
    <source>
        <dbReference type="ARBA" id="ARBA00022614"/>
    </source>
</evidence>
<dbReference type="InterPro" id="IPR002182">
    <property type="entry name" value="NB-ARC"/>
</dbReference>
<feature type="domain" description="Disease resistance N-terminal" evidence="10">
    <location>
        <begin position="12"/>
        <end position="93"/>
    </location>
</feature>
<dbReference type="PANTHER" id="PTHR23155:SF1135">
    <property type="entry name" value="OS08G0246300 PROTEIN"/>
    <property type="match status" value="1"/>
</dbReference>
<dbReference type="Gene3D" id="1.20.5.4130">
    <property type="match status" value="1"/>
</dbReference>
<protein>
    <submittedName>
        <fullName evidence="13">Uncharacterized protein</fullName>
    </submittedName>
</protein>
<feature type="domain" description="Disease resistance R13L4/SHOC-2-like LRR" evidence="12">
    <location>
        <begin position="1173"/>
        <end position="1320"/>
    </location>
</feature>
<dbReference type="InterPro" id="IPR027417">
    <property type="entry name" value="P-loop_NTPase"/>
</dbReference>
<feature type="domain" description="NB-ARC" evidence="9">
    <location>
        <begin position="413"/>
        <end position="493"/>
    </location>
</feature>
<organism evidence="13 14">
    <name type="scientific">Oryza sativa subsp. indica</name>
    <name type="common">Rice</name>
    <dbReference type="NCBI Taxonomy" id="39946"/>
    <lineage>
        <taxon>Eukaryota</taxon>
        <taxon>Viridiplantae</taxon>
        <taxon>Streptophyta</taxon>
        <taxon>Embryophyta</taxon>
        <taxon>Tracheophyta</taxon>
        <taxon>Spermatophyta</taxon>
        <taxon>Magnoliopsida</taxon>
        <taxon>Liliopsida</taxon>
        <taxon>Poales</taxon>
        <taxon>Poaceae</taxon>
        <taxon>BOP clade</taxon>
        <taxon>Oryzoideae</taxon>
        <taxon>Oryzeae</taxon>
        <taxon>Oryzinae</taxon>
        <taxon>Oryza</taxon>
        <taxon>Oryza sativa</taxon>
    </lineage>
</organism>
<dbReference type="EMBL" id="CM000131">
    <property type="protein sequence ID" value="EAZ01436.1"/>
    <property type="molecule type" value="Genomic_DNA"/>
</dbReference>
<accession>A2YEC5</accession>
<dbReference type="Pfam" id="PF23598">
    <property type="entry name" value="LRR_14"/>
    <property type="match status" value="2"/>
</dbReference>
<evidence type="ECO:0000259" key="12">
    <source>
        <dbReference type="Pfam" id="PF23598"/>
    </source>
</evidence>
<keyword evidence="6 7" id="KW-0175">Coiled coil</keyword>
<dbReference type="InterPro" id="IPR044974">
    <property type="entry name" value="Disease_R_plants"/>
</dbReference>
<name>A2YEC5_ORYSI</name>
<evidence type="ECO:0000259" key="11">
    <source>
        <dbReference type="Pfam" id="PF23559"/>
    </source>
</evidence>
<dbReference type="Gene3D" id="3.80.10.10">
    <property type="entry name" value="Ribonuclease Inhibitor"/>
    <property type="match status" value="2"/>
</dbReference>
<evidence type="ECO:0000256" key="3">
    <source>
        <dbReference type="ARBA" id="ARBA00022737"/>
    </source>
</evidence>
<dbReference type="Gene3D" id="3.40.50.300">
    <property type="entry name" value="P-loop containing nucleotide triphosphate hydrolases"/>
    <property type="match status" value="2"/>
</dbReference>
<dbReference type="SUPFAM" id="SSF52047">
    <property type="entry name" value="RNI-like"/>
    <property type="match status" value="1"/>
</dbReference>
<feature type="coiled-coil region" evidence="7">
    <location>
        <begin position="750"/>
        <end position="777"/>
    </location>
</feature>
<evidence type="ECO:0000256" key="5">
    <source>
        <dbReference type="ARBA" id="ARBA00022821"/>
    </source>
</evidence>
<dbReference type="Proteomes" id="UP000007015">
    <property type="component" value="Chromosome 6"/>
</dbReference>
<feature type="compositionally biased region" description="Low complexity" evidence="8">
    <location>
        <begin position="1120"/>
        <end position="1133"/>
    </location>
</feature>
<dbReference type="GO" id="GO:0043531">
    <property type="term" value="F:ADP binding"/>
    <property type="evidence" value="ECO:0007669"/>
    <property type="project" value="InterPro"/>
</dbReference>
<dbReference type="InterPro" id="IPR055414">
    <property type="entry name" value="LRR_R13L4/SHOC2-like"/>
</dbReference>
<evidence type="ECO:0000256" key="8">
    <source>
        <dbReference type="SAM" id="MobiDB-lite"/>
    </source>
</evidence>
<feature type="domain" description="Disease resistance R13L4/SHOC-2-like LRR" evidence="12">
    <location>
        <begin position="995"/>
        <end position="1100"/>
    </location>
</feature>
<dbReference type="OMA" id="GQANNNV"/>